<sequence>VITFPALGEAVDLDNSSAPRRSALGNASLSKCRQPSFLSPSQLFFPGLQALAALVPGVSQVDNKSDFLGKKSHRRHPGILQLSRVRLPQALVDAATLLLLESSMPNMEKQVQALTNYLWSRHLPVEPEELQRRAVHLEKKFLENAGPYFQSLFSPQTHVRWRKNFMEMCCVLCAELPIIGKN</sequence>
<dbReference type="Proteomes" id="UP000694727">
    <property type="component" value="Unplaced"/>
</dbReference>
<dbReference type="Ensembl" id="ENSSSCT00025006328.1">
    <property type="protein sequence ID" value="ENSSSCP00025002609.1"/>
    <property type="gene ID" value="ENSSSCG00025004682.1"/>
</dbReference>
<gene>
    <name evidence="1" type="primary">METTL17</name>
</gene>
<evidence type="ECO:0000313" key="1">
    <source>
        <dbReference type="Ensembl" id="ENSSSCP00025002609.1"/>
    </source>
</evidence>
<name>A0A8D0QK06_PIG</name>
<accession>A0A8D0QK06</accession>
<protein>
    <submittedName>
        <fullName evidence="1">Methyltransferase like 17</fullName>
    </submittedName>
</protein>
<dbReference type="AlphaFoldDB" id="A0A8D0QK06"/>
<reference evidence="1" key="1">
    <citation type="submission" date="2025-08" db="UniProtKB">
        <authorList>
            <consortium name="Ensembl"/>
        </authorList>
    </citation>
    <scope>IDENTIFICATION</scope>
</reference>
<organism evidence="1 2">
    <name type="scientific">Sus scrofa</name>
    <name type="common">Pig</name>
    <dbReference type="NCBI Taxonomy" id="9823"/>
    <lineage>
        <taxon>Eukaryota</taxon>
        <taxon>Metazoa</taxon>
        <taxon>Chordata</taxon>
        <taxon>Craniata</taxon>
        <taxon>Vertebrata</taxon>
        <taxon>Euteleostomi</taxon>
        <taxon>Mammalia</taxon>
        <taxon>Eutheria</taxon>
        <taxon>Laurasiatheria</taxon>
        <taxon>Artiodactyla</taxon>
        <taxon>Suina</taxon>
        <taxon>Suidae</taxon>
        <taxon>Sus</taxon>
    </lineage>
</organism>
<evidence type="ECO:0000313" key="2">
    <source>
        <dbReference type="Proteomes" id="UP000694727"/>
    </source>
</evidence>
<proteinExistence type="predicted"/>